<protein>
    <recommendedName>
        <fullName evidence="2">Ankyrin repeat domain containing protein</fullName>
    </recommendedName>
</protein>
<dbReference type="InterPro" id="IPR036770">
    <property type="entry name" value="Ankyrin_rpt-contain_sf"/>
</dbReference>
<dbReference type="SUPFAM" id="SSF48403">
    <property type="entry name" value="Ankyrin repeat"/>
    <property type="match status" value="1"/>
</dbReference>
<proteinExistence type="predicted"/>
<dbReference type="GeneID" id="36841196"/>
<dbReference type="PANTHER" id="PTHR46586">
    <property type="entry name" value="ANKYRIN REPEAT-CONTAINING PROTEIN"/>
    <property type="match status" value="1"/>
</dbReference>
<gene>
    <name evidence="1" type="ORF">pmac_cds_53</name>
</gene>
<dbReference type="Gene3D" id="1.25.40.20">
    <property type="entry name" value="Ankyrin repeat-containing domain"/>
    <property type="match status" value="2"/>
</dbReference>
<sequence length="530" mass="56757">MDLEEREPVACLAAMPAEVILGIGHFLEHPRDAAACVMASPIFPPCLVRDLAVRHFCNDPKGAIDARAPLDIVMGVLPAGAPVEALLMPAVHRGDCGIVEWLCDRIEEECADMASQDHGDGNHVCGCPNFCAYSHHHRNRCFVPESSYGIEAAMIAIDARRADLLGALLRTEAPSLNRCKRTQIVCMSRAARVGDVDIVAMLHRLAQAGRFVPKGALPPASCGCCQEVVYEAFLGCHVPLLDWLMETGCDAAPHAYDQRIFDCIPLRPSGLLLKWVFDTAPPDLRPTVNTSWMRSAAAHGSLVSVRFMHDRGLATCGLDTLRAAVCEGVDILKWAIGEAVDGSPARGTPIEAWHSVTIAWAAAMRGGADVIAWMLSRPDTASAVTPNMIACALAKGHANVALAAHASGMLPLDRWDAVEAAARSGSVDTVRTIIQHGGVYKTSALTTALTKGNADVVAYLCNLYGTADAQDAIDSMPSYNHSRAWTWLRDRVPGLCVAHALAATWATSYGDSNTWSTLCRCARCVPSVPV</sequence>
<name>A0A2U7UE45_9VIRU</name>
<dbReference type="PANTHER" id="PTHR46586:SF3">
    <property type="entry name" value="ANKYRIN REPEAT-CONTAINING PROTEIN"/>
    <property type="match status" value="1"/>
</dbReference>
<dbReference type="RefSeq" id="YP_009480737.1">
    <property type="nucleotide sequence ID" value="NC_037665.1"/>
</dbReference>
<dbReference type="KEGG" id="vg:36841196"/>
<evidence type="ECO:0000313" key="1">
    <source>
        <dbReference type="EMBL" id="AVK76741.1"/>
    </source>
</evidence>
<reference evidence="1" key="1">
    <citation type="journal article" date="2018" name="Nat. Commun.">
        <title>Diversity and evolution of the emerging Pandoraviridae family.</title>
        <authorList>
            <person name="Legendre M."/>
            <person name="Fabre E."/>
            <person name="Poirot O."/>
            <person name="Jeudy S."/>
            <person name="Lartigue A."/>
            <person name="Alempic J.M."/>
            <person name="Beucher L."/>
            <person name="Philippe N."/>
            <person name="Bertaux L."/>
            <person name="Christo-Foroux E."/>
            <person name="Labadie K."/>
            <person name="Coute Y."/>
            <person name="Abergel C."/>
            <person name="Claverie J.M."/>
        </authorList>
    </citation>
    <scope>NUCLEOTIDE SEQUENCE [LARGE SCALE GENOMIC DNA]</scope>
    <source>
        <strain evidence="1">Macleodensis</strain>
    </source>
</reference>
<accession>A0A2U7UE45</accession>
<evidence type="ECO:0008006" key="2">
    <source>
        <dbReference type="Google" id="ProtNLM"/>
    </source>
</evidence>
<organism evidence="1">
    <name type="scientific">Pandoravirus macleodensis</name>
    <dbReference type="NCBI Taxonomy" id="2107707"/>
    <lineage>
        <taxon>Viruses</taxon>
        <taxon>Pandoravirus</taxon>
    </lineage>
</organism>
<dbReference type="Proteomes" id="UP000249758">
    <property type="component" value="Segment"/>
</dbReference>
<dbReference type="InterPro" id="IPR052050">
    <property type="entry name" value="SecEffector_AnkRepeat"/>
</dbReference>
<dbReference type="EMBL" id="MG011691">
    <property type="protein sequence ID" value="AVK76741.1"/>
    <property type="molecule type" value="Genomic_DNA"/>
</dbReference>